<dbReference type="PATRIC" id="fig|83552.4.peg.1202"/>
<dbReference type="EMBL" id="JSAM01000072">
    <property type="protein sequence ID" value="KIA77632.1"/>
    <property type="molecule type" value="Genomic_DNA"/>
</dbReference>
<name>A0A0C1E8Z4_9BACT</name>
<gene>
    <name evidence="1" type="ORF">DB43_GC00050</name>
</gene>
<dbReference type="RefSeq" id="WP_006341043.1">
    <property type="nucleotide sequence ID" value="NZ_JASBUT010000006.1"/>
</dbReference>
<organism evidence="1 2">
    <name type="scientific">Parachlamydia acanthamoebae</name>
    <dbReference type="NCBI Taxonomy" id="83552"/>
    <lineage>
        <taxon>Bacteria</taxon>
        <taxon>Pseudomonadati</taxon>
        <taxon>Chlamydiota</taxon>
        <taxon>Chlamydiia</taxon>
        <taxon>Parachlamydiales</taxon>
        <taxon>Parachlamydiaceae</taxon>
        <taxon>Parachlamydia</taxon>
    </lineage>
</organism>
<dbReference type="AlphaFoldDB" id="A0A0C1E8Z4"/>
<proteinExistence type="predicted"/>
<sequence length="414" mass="47715">MTTLSVAFYKNKSAEKLFIPEKSLGKSKKRIEFSSLEGTDRYLIAYDSVIQTKNGVPPKLGFFANKRFVLLKSNEGYIKVNANSLRKRFEISKKELAKQKKCNNGDLTQFIASRIQKKLTVDQGFGKIQSEQRASTDMALIHGLNSQKFNDISPQQKVSTISDTYTTISTSELNTLVYTQAAKIAEKKLLYWMPHPLFTNSEGPFPDEYMNVPDFYGSRHCMFYFGKEETLKLFNSKFTKNYFLEWLNERSDSEQLSDSKMNISQILEHPNQHPSPIFMSCADFFYLSLYKAKVITKDQILQIYQSARQQQMMDDQASAISTHFYGFDTHQFEDMESMTTQGKPGDVVIGFDENNKPMHIMFLGKPGSALGLWRLPAYHAVEFKLKEIEWFKMKLKWCPLQKGLDNLLANITMQ</sequence>
<accession>A0A0C1E8Z4</accession>
<dbReference type="Proteomes" id="UP000031307">
    <property type="component" value="Unassembled WGS sequence"/>
</dbReference>
<comment type="caution">
    <text evidence="1">The sequence shown here is derived from an EMBL/GenBank/DDBJ whole genome shotgun (WGS) entry which is preliminary data.</text>
</comment>
<protein>
    <submittedName>
        <fullName evidence="1">Uncharacterized protein</fullName>
    </submittedName>
</protein>
<evidence type="ECO:0000313" key="2">
    <source>
        <dbReference type="Proteomes" id="UP000031307"/>
    </source>
</evidence>
<reference evidence="1 2" key="1">
    <citation type="journal article" date="2014" name="Mol. Biol. Evol.">
        <title>Massive expansion of Ubiquitination-related gene families within the Chlamydiae.</title>
        <authorList>
            <person name="Domman D."/>
            <person name="Collingro A."/>
            <person name="Lagkouvardos I."/>
            <person name="Gehre L."/>
            <person name="Weinmaier T."/>
            <person name="Rattei T."/>
            <person name="Subtil A."/>
            <person name="Horn M."/>
        </authorList>
    </citation>
    <scope>NUCLEOTIDE SEQUENCE [LARGE SCALE GENOMIC DNA]</scope>
    <source>
        <strain evidence="1 2">OEW1</strain>
    </source>
</reference>
<evidence type="ECO:0000313" key="1">
    <source>
        <dbReference type="EMBL" id="KIA77632.1"/>
    </source>
</evidence>